<dbReference type="SMART" id="SM00895">
    <property type="entry name" value="FCD"/>
    <property type="match status" value="1"/>
</dbReference>
<dbReference type="SUPFAM" id="SSF48008">
    <property type="entry name" value="GntR ligand-binding domain-like"/>
    <property type="match status" value="1"/>
</dbReference>
<evidence type="ECO:0000256" key="2">
    <source>
        <dbReference type="ARBA" id="ARBA00023125"/>
    </source>
</evidence>
<dbReference type="InterPro" id="IPR000524">
    <property type="entry name" value="Tscrpt_reg_HTH_GntR"/>
</dbReference>
<comment type="caution">
    <text evidence="5">The sequence shown here is derived from an EMBL/GenBank/DDBJ whole genome shotgun (WGS) entry which is preliminary data.</text>
</comment>
<dbReference type="Gene3D" id="1.10.10.10">
    <property type="entry name" value="Winged helix-like DNA-binding domain superfamily/Winged helix DNA-binding domain"/>
    <property type="match status" value="1"/>
</dbReference>
<dbReference type="OrthoDB" id="9782299at2"/>
<dbReference type="GO" id="GO:0003700">
    <property type="term" value="F:DNA-binding transcription factor activity"/>
    <property type="evidence" value="ECO:0007669"/>
    <property type="project" value="InterPro"/>
</dbReference>
<organism evidence="5 6">
    <name type="scientific">Lentibacillus salicampi</name>
    <dbReference type="NCBI Taxonomy" id="175306"/>
    <lineage>
        <taxon>Bacteria</taxon>
        <taxon>Bacillati</taxon>
        <taxon>Bacillota</taxon>
        <taxon>Bacilli</taxon>
        <taxon>Bacillales</taxon>
        <taxon>Bacillaceae</taxon>
        <taxon>Lentibacillus</taxon>
    </lineage>
</organism>
<reference evidence="5 6" key="1">
    <citation type="submission" date="2019-03" db="EMBL/GenBank/DDBJ databases">
        <title>Genome sequence of Lentibacillus salicampi ATCC BAA-719.</title>
        <authorList>
            <person name="Maclea K.S."/>
            <person name="Simoes Junior M."/>
        </authorList>
    </citation>
    <scope>NUCLEOTIDE SEQUENCE [LARGE SCALE GENOMIC DNA]</scope>
    <source>
        <strain evidence="5 6">ATCC BAA-719</strain>
    </source>
</reference>
<dbReference type="InterPro" id="IPR008920">
    <property type="entry name" value="TF_FadR/GntR_C"/>
</dbReference>
<dbReference type="AlphaFoldDB" id="A0A4Y9AGY1"/>
<dbReference type="PANTHER" id="PTHR43537">
    <property type="entry name" value="TRANSCRIPTIONAL REGULATOR, GNTR FAMILY"/>
    <property type="match status" value="1"/>
</dbReference>
<dbReference type="SMART" id="SM00345">
    <property type="entry name" value="HTH_GNTR"/>
    <property type="match status" value="1"/>
</dbReference>
<keyword evidence="2" id="KW-0238">DNA-binding</keyword>
<dbReference type="PANTHER" id="PTHR43537:SF5">
    <property type="entry name" value="UXU OPERON TRANSCRIPTIONAL REGULATOR"/>
    <property type="match status" value="1"/>
</dbReference>
<sequence>MNYKPIRTKKIYEEISDAFIQMLKDGDLKPGDKLDSVEQLAKMFDVSRPTIREALSGLKAIGLVETFQGEGTYIKTFDASKFALPVATALLMQRENIKELSEVRKILEVGCAGSAAVNHTNEDLLAIETALKAMEDAKGKGELGEKADFDFHLAIAKSTHNDMLIHLMSSVSDIIVESMRETRRLMLFTKDRHLKLFTEHVKIFNAIKHQHYDEAQKAMLDHLVEVDQTLEEYLR</sequence>
<dbReference type="Gene3D" id="1.20.120.530">
    <property type="entry name" value="GntR ligand-binding domain-like"/>
    <property type="match status" value="1"/>
</dbReference>
<dbReference type="SUPFAM" id="SSF46785">
    <property type="entry name" value="Winged helix' DNA-binding domain"/>
    <property type="match status" value="1"/>
</dbReference>
<dbReference type="InterPro" id="IPR011711">
    <property type="entry name" value="GntR_C"/>
</dbReference>
<evidence type="ECO:0000313" key="5">
    <source>
        <dbReference type="EMBL" id="TFJ94347.1"/>
    </source>
</evidence>
<name>A0A4Y9AGY1_9BACI</name>
<keyword evidence="6" id="KW-1185">Reference proteome</keyword>
<evidence type="ECO:0000313" key="6">
    <source>
        <dbReference type="Proteomes" id="UP000298484"/>
    </source>
</evidence>
<keyword evidence="3" id="KW-0804">Transcription</keyword>
<accession>A0A4Y9AGY1</accession>
<dbReference type="EMBL" id="SRHY01000001">
    <property type="protein sequence ID" value="TFJ94347.1"/>
    <property type="molecule type" value="Genomic_DNA"/>
</dbReference>
<dbReference type="InterPro" id="IPR036390">
    <property type="entry name" value="WH_DNA-bd_sf"/>
</dbReference>
<dbReference type="GO" id="GO:0003677">
    <property type="term" value="F:DNA binding"/>
    <property type="evidence" value="ECO:0007669"/>
    <property type="project" value="UniProtKB-KW"/>
</dbReference>
<dbReference type="RefSeq" id="WP_135107993.1">
    <property type="nucleotide sequence ID" value="NZ_SRHY01000001.1"/>
</dbReference>
<dbReference type="PRINTS" id="PR00035">
    <property type="entry name" value="HTHGNTR"/>
</dbReference>
<protein>
    <submittedName>
        <fullName evidence="5">FadR family transcriptional regulator</fullName>
    </submittedName>
</protein>
<evidence type="ECO:0000256" key="3">
    <source>
        <dbReference type="ARBA" id="ARBA00023163"/>
    </source>
</evidence>
<dbReference type="Pfam" id="PF00392">
    <property type="entry name" value="GntR"/>
    <property type="match status" value="1"/>
</dbReference>
<evidence type="ECO:0000259" key="4">
    <source>
        <dbReference type="PROSITE" id="PS50949"/>
    </source>
</evidence>
<dbReference type="Pfam" id="PF07729">
    <property type="entry name" value="FCD"/>
    <property type="match status" value="1"/>
</dbReference>
<evidence type="ECO:0000256" key="1">
    <source>
        <dbReference type="ARBA" id="ARBA00023015"/>
    </source>
</evidence>
<dbReference type="PROSITE" id="PS50949">
    <property type="entry name" value="HTH_GNTR"/>
    <property type="match status" value="1"/>
</dbReference>
<keyword evidence="1" id="KW-0805">Transcription regulation</keyword>
<dbReference type="Proteomes" id="UP000298484">
    <property type="component" value="Unassembled WGS sequence"/>
</dbReference>
<dbReference type="InterPro" id="IPR036388">
    <property type="entry name" value="WH-like_DNA-bd_sf"/>
</dbReference>
<proteinExistence type="predicted"/>
<dbReference type="CDD" id="cd07377">
    <property type="entry name" value="WHTH_GntR"/>
    <property type="match status" value="1"/>
</dbReference>
<gene>
    <name evidence="5" type="ORF">E4U82_00040</name>
</gene>
<feature type="domain" description="HTH gntR-type" evidence="4">
    <location>
        <begin position="9"/>
        <end position="77"/>
    </location>
</feature>